<dbReference type="PROSITE" id="PS51257">
    <property type="entry name" value="PROKAR_LIPOPROTEIN"/>
    <property type="match status" value="1"/>
</dbReference>
<organism evidence="2 3">
    <name type="scientific">Thermotoga neapolitana (strain ATCC 49049 / DSM 4359 / NBRC 107923 / NS-E)</name>
    <dbReference type="NCBI Taxonomy" id="309803"/>
    <lineage>
        <taxon>Bacteria</taxon>
        <taxon>Thermotogati</taxon>
        <taxon>Thermotogota</taxon>
        <taxon>Thermotogae</taxon>
        <taxon>Thermotogales</taxon>
        <taxon>Thermotogaceae</taxon>
        <taxon>Thermotoga</taxon>
    </lineage>
</organism>
<proteinExistence type="predicted"/>
<dbReference type="HOGENOM" id="CLU_1313146_0_0_0"/>
<name>B9KAJ4_THENN</name>
<sequence length="231" mass="25812">MKRLLLLLVALGSLILFVGTSCESRVQVPVPLPEVNVEVPKVDLGFKVVKPTGTEDFFEDFESYGQGEVAPFGPWRVLGRAPHVEEGVQADKTIGKILRMDIDRGIFTPGEWTNFTLECNLKREGSAEGRVYFRLSEDGKKGFYVSFSEYGVALHKFAGSIDMKIAENKSFKLSDDWMYLKVIADGEKIQIFMNGRKVIDVTDSDVFSGGIGMATTFQTVFFDNVRVETIE</sequence>
<keyword evidence="3" id="KW-1185">Reference proteome</keyword>
<dbReference type="Gene3D" id="2.60.120.560">
    <property type="entry name" value="Exo-inulinase, domain 1"/>
    <property type="match status" value="1"/>
</dbReference>
<dbReference type="KEGG" id="tna:CTN_1801"/>
<evidence type="ECO:0000313" key="2">
    <source>
        <dbReference type="EMBL" id="ACM23977.1"/>
    </source>
</evidence>
<dbReference type="AlphaFoldDB" id="B9KAJ4"/>
<evidence type="ECO:0000259" key="1">
    <source>
        <dbReference type="Pfam" id="PF06439"/>
    </source>
</evidence>
<feature type="domain" description="3-keto-alpha-glucoside-1,2-lyase/3-keto-2-hydroxy-glucal hydratase" evidence="1">
    <location>
        <begin position="104"/>
        <end position="227"/>
    </location>
</feature>
<dbReference type="Pfam" id="PF06439">
    <property type="entry name" value="3keto-disac_hyd"/>
    <property type="match status" value="1"/>
</dbReference>
<gene>
    <name evidence="2" type="ordered locus">CTN_1801</name>
</gene>
<dbReference type="eggNOG" id="COG1462">
    <property type="taxonomic scope" value="Bacteria"/>
</dbReference>
<dbReference type="InterPro" id="IPR010496">
    <property type="entry name" value="AL/BT2_dom"/>
</dbReference>
<dbReference type="GO" id="GO:0016787">
    <property type="term" value="F:hydrolase activity"/>
    <property type="evidence" value="ECO:0007669"/>
    <property type="project" value="InterPro"/>
</dbReference>
<dbReference type="Proteomes" id="UP000000445">
    <property type="component" value="Chromosome"/>
</dbReference>
<reference evidence="2 3" key="1">
    <citation type="journal article" date="2009" name="Biosci. Biotechnol. Biochem.">
        <title>WeGAS: a web-based microbial genome annotation system.</title>
        <authorList>
            <person name="Lee D."/>
            <person name="Seo H."/>
            <person name="Park C."/>
            <person name="Park K."/>
        </authorList>
    </citation>
    <scope>NUCLEOTIDE SEQUENCE [LARGE SCALE GENOMIC DNA]</scope>
    <source>
        <strain evidence="3">ATCC 49049 / DSM 4359 / NBRC 107923 / NS-E</strain>
    </source>
</reference>
<protein>
    <recommendedName>
        <fullName evidence="1">3-keto-alpha-glucoside-1,2-lyase/3-keto-2-hydroxy-glucal hydratase domain-containing protein</fullName>
    </recommendedName>
</protein>
<dbReference type="RefSeq" id="WP_015920215.1">
    <property type="nucleotide sequence ID" value="NC_011978.1"/>
</dbReference>
<accession>B9KAJ4</accession>
<dbReference type="EMBL" id="CP000916">
    <property type="protein sequence ID" value="ACM23977.1"/>
    <property type="molecule type" value="Genomic_DNA"/>
</dbReference>
<evidence type="ECO:0000313" key="3">
    <source>
        <dbReference type="Proteomes" id="UP000000445"/>
    </source>
</evidence>
<dbReference type="STRING" id="309803.CTN_1801"/>